<evidence type="ECO:0000256" key="8">
    <source>
        <dbReference type="RuleBase" id="RU362056"/>
    </source>
</evidence>
<comment type="subcellular location">
    <subcellularLocation>
        <location evidence="1 8">Cell membrane</location>
        <topology evidence="1 8">Multi-pass membrane protein</topology>
    </subcellularLocation>
</comment>
<dbReference type="PROSITE" id="PS00282">
    <property type="entry name" value="KAZAL_1"/>
    <property type="match status" value="1"/>
</dbReference>
<dbReference type="GO" id="GO:0006811">
    <property type="term" value="P:monoatomic ion transport"/>
    <property type="evidence" value="ECO:0007669"/>
    <property type="project" value="UniProtKB-KW"/>
</dbReference>
<dbReference type="InterPro" id="IPR004156">
    <property type="entry name" value="OATP"/>
</dbReference>
<dbReference type="SUPFAM" id="SSF103473">
    <property type="entry name" value="MFS general substrate transporter"/>
    <property type="match status" value="1"/>
</dbReference>
<evidence type="ECO:0000259" key="10">
    <source>
        <dbReference type="PROSITE" id="PS51465"/>
    </source>
</evidence>
<feature type="domain" description="Kazal-like" evidence="10">
    <location>
        <begin position="505"/>
        <end position="574"/>
    </location>
</feature>
<keyword evidence="4 8" id="KW-0812">Transmembrane</keyword>
<protein>
    <recommendedName>
        <fullName evidence="8">Solute carrier organic anion transporter family member</fullName>
    </recommendedName>
</protein>
<feature type="transmembrane region" description="Helical" evidence="8">
    <location>
        <begin position="708"/>
        <end position="729"/>
    </location>
</feature>
<feature type="transmembrane region" description="Helical" evidence="8">
    <location>
        <begin position="223"/>
        <end position="244"/>
    </location>
</feature>
<accession>A0A0P4W833</accession>
<dbReference type="EMBL" id="GDRN01108596">
    <property type="protein sequence ID" value="JAI57202.1"/>
    <property type="molecule type" value="Transcribed_RNA"/>
</dbReference>
<proteinExistence type="inferred from homology"/>
<comment type="similarity">
    <text evidence="2 8">Belongs to the organo anion transporter (TC 2.A.60) family.</text>
</comment>
<dbReference type="PANTHER" id="PTHR11388">
    <property type="entry name" value="ORGANIC ANION TRANSPORTER"/>
    <property type="match status" value="1"/>
</dbReference>
<evidence type="ECO:0000256" key="6">
    <source>
        <dbReference type="ARBA" id="ARBA00023136"/>
    </source>
</evidence>
<dbReference type="InterPro" id="IPR036259">
    <property type="entry name" value="MFS_trans_sf"/>
</dbReference>
<keyword evidence="7" id="KW-1015">Disulfide bond</keyword>
<keyword evidence="8" id="KW-0406">Ion transport</keyword>
<dbReference type="GO" id="GO:0043252">
    <property type="term" value="P:sodium-independent organic anion transport"/>
    <property type="evidence" value="ECO:0007669"/>
    <property type="project" value="TreeGrafter"/>
</dbReference>
<feature type="transmembrane region" description="Helical" evidence="8">
    <location>
        <begin position="122"/>
        <end position="143"/>
    </location>
</feature>
<dbReference type="GO" id="GO:0015347">
    <property type="term" value="F:sodium-independent organic anion transmembrane transporter activity"/>
    <property type="evidence" value="ECO:0007669"/>
    <property type="project" value="TreeGrafter"/>
</dbReference>
<organism evidence="11">
    <name type="scientific">Scylla olivacea</name>
    <name type="common">Orange mud crab</name>
    <name type="synonym">Cancer olivacea</name>
    <dbReference type="NCBI Taxonomy" id="85551"/>
    <lineage>
        <taxon>Eukaryota</taxon>
        <taxon>Metazoa</taxon>
        <taxon>Ecdysozoa</taxon>
        <taxon>Arthropoda</taxon>
        <taxon>Crustacea</taxon>
        <taxon>Multicrustacea</taxon>
        <taxon>Malacostraca</taxon>
        <taxon>Eumalacostraca</taxon>
        <taxon>Eucarida</taxon>
        <taxon>Decapoda</taxon>
        <taxon>Pleocyemata</taxon>
        <taxon>Brachyura</taxon>
        <taxon>Eubrachyura</taxon>
        <taxon>Portunoidea</taxon>
        <taxon>Portunidae</taxon>
        <taxon>Portuninae</taxon>
        <taxon>Scylla</taxon>
    </lineage>
</organism>
<dbReference type="Pfam" id="PF03137">
    <property type="entry name" value="OATP"/>
    <property type="match status" value="1"/>
</dbReference>
<feature type="transmembrane region" description="Helical" evidence="8">
    <location>
        <begin position="150"/>
        <end position="172"/>
    </location>
</feature>
<evidence type="ECO:0000256" key="3">
    <source>
        <dbReference type="ARBA" id="ARBA00022475"/>
    </source>
</evidence>
<dbReference type="AlphaFoldDB" id="A0A0P4W833"/>
<feature type="transmembrane region" description="Helical" evidence="8">
    <location>
        <begin position="421"/>
        <end position="443"/>
    </location>
</feature>
<keyword evidence="6 8" id="KW-0472">Membrane</keyword>
<reference evidence="11" key="1">
    <citation type="submission" date="2015-09" db="EMBL/GenBank/DDBJ databases">
        <title>Scylla olivacea transcriptome.</title>
        <authorList>
            <person name="Ikhwanuddin M."/>
        </authorList>
    </citation>
    <scope>NUCLEOTIDE SEQUENCE</scope>
</reference>
<dbReference type="InterPro" id="IPR036058">
    <property type="entry name" value="Kazal_dom_sf"/>
</dbReference>
<dbReference type="Gene3D" id="1.20.1250.20">
    <property type="entry name" value="MFS general substrate transporter like domains"/>
    <property type="match status" value="1"/>
</dbReference>
<feature type="transmembrane region" description="Helical" evidence="8">
    <location>
        <begin position="303"/>
        <end position="323"/>
    </location>
</feature>
<dbReference type="PANTHER" id="PTHR11388:SF76">
    <property type="entry name" value="SOLUTE CARRIER ORGANIC ANION TRANSPORTER FAMILY MEMBER"/>
    <property type="match status" value="1"/>
</dbReference>
<keyword evidence="3" id="KW-1003">Cell membrane</keyword>
<evidence type="ECO:0000256" key="2">
    <source>
        <dbReference type="ARBA" id="ARBA00009657"/>
    </source>
</evidence>
<keyword evidence="8" id="KW-0813">Transport</keyword>
<evidence type="ECO:0000256" key="7">
    <source>
        <dbReference type="ARBA" id="ARBA00023157"/>
    </source>
</evidence>
<feature type="transmembrane region" description="Helical" evidence="8">
    <location>
        <begin position="450"/>
        <end position="468"/>
    </location>
</feature>
<evidence type="ECO:0000256" key="1">
    <source>
        <dbReference type="ARBA" id="ARBA00004651"/>
    </source>
</evidence>
<dbReference type="GO" id="GO:0016323">
    <property type="term" value="C:basolateral plasma membrane"/>
    <property type="evidence" value="ECO:0007669"/>
    <property type="project" value="TreeGrafter"/>
</dbReference>
<sequence length="746" mass="80156">MSPTSELKYLSAPAGGGGEGEGSRRVLVAEEKVMQEEGGGEDEGREEALTEELIQDILGPEDDTQCVGGARDGALQRLATPMTYLVLSSAASLVQGMFYTFANATLSTIERRFRLPSKVSAFITTGNDLVQLFFGIPLAYVAGRGHRPRWLALSMLGATVACLLATSPHFIFGPGDAAAAVTQDLTPSGKGLCMGQESGGNSSCGAEGVAINTEQYTVVFLHLLAQVLAGLASLMYYTVGHTYLDDAVRKDKVPLFLAISGCVRILGPVCAYSLASWCLSMWVDPSQEPPLPPRHPRWIGAWWIGYLVIGTCLGVEAWLLALLPKTLPGTRRRAVRELRQVASKGGVRAVQKLAATVRPGNHSPIRDLLGGLRRLVRNKVYMLVVVNQSLFWFAFIGYITFKPKFLEHQFKMSAARANQYIAAAATAATLAGWLMTGATLSLIKPRSRTVLIFMACLSIINCVLHLSMVNVSCDREVILGMDTVLRGGATSLPLSHEPSTPPDAEGSLGECVAACGCTPKFSPVCVDGRDTYYSACYAGCSSFTTLFTSIATSNSSSGNSTIVRTSKKVYERCSCAAEIMNSSRLIPQSVSSSVPPSAPPSALPSAVDGYCSYECPAFYMYLALTVLTKMTLAASRVPVNIMLFRCVEPRDKDLGLGVFNSVLALCAFIPAPVVFGWAIDAACRLWEESCGGRGSCWLYDIDAFRKTLHGIPAGLMALCLLTELILIFLHKSIHLYGPAEKAPKDR</sequence>
<dbReference type="SUPFAM" id="SSF100895">
    <property type="entry name" value="Kazal-type serine protease inhibitors"/>
    <property type="match status" value="1"/>
</dbReference>
<keyword evidence="5 8" id="KW-1133">Transmembrane helix</keyword>
<evidence type="ECO:0000256" key="5">
    <source>
        <dbReference type="ARBA" id="ARBA00022989"/>
    </source>
</evidence>
<dbReference type="PROSITE" id="PS51465">
    <property type="entry name" value="KAZAL_2"/>
    <property type="match status" value="1"/>
</dbReference>
<feature type="transmembrane region" description="Helical" evidence="8">
    <location>
        <begin position="256"/>
        <end position="283"/>
    </location>
</feature>
<feature type="region of interest" description="Disordered" evidence="9">
    <location>
        <begin position="1"/>
        <end position="24"/>
    </location>
</feature>
<evidence type="ECO:0000256" key="4">
    <source>
        <dbReference type="ARBA" id="ARBA00022692"/>
    </source>
</evidence>
<feature type="transmembrane region" description="Helical" evidence="8">
    <location>
        <begin position="618"/>
        <end position="644"/>
    </location>
</feature>
<evidence type="ECO:0000313" key="11">
    <source>
        <dbReference type="EMBL" id="JAI57202.1"/>
    </source>
</evidence>
<feature type="transmembrane region" description="Helical" evidence="8">
    <location>
        <begin position="84"/>
        <end position="102"/>
    </location>
</feature>
<name>A0A0P4W833_SCYOL</name>
<evidence type="ECO:0000256" key="9">
    <source>
        <dbReference type="SAM" id="MobiDB-lite"/>
    </source>
</evidence>
<dbReference type="InterPro" id="IPR002350">
    <property type="entry name" value="Kazal_dom"/>
</dbReference>
<dbReference type="NCBIfam" id="TIGR00805">
    <property type="entry name" value="oat"/>
    <property type="match status" value="1"/>
</dbReference>
<dbReference type="CDD" id="cd17336">
    <property type="entry name" value="MFS_SLCO_OATP"/>
    <property type="match status" value="1"/>
</dbReference>
<feature type="transmembrane region" description="Helical" evidence="8">
    <location>
        <begin position="380"/>
        <end position="401"/>
    </location>
</feature>
<feature type="transmembrane region" description="Helical" evidence="8">
    <location>
        <begin position="656"/>
        <end position="679"/>
    </location>
</feature>